<protein>
    <submittedName>
        <fullName evidence="1">Uncharacterized protein</fullName>
    </submittedName>
</protein>
<proteinExistence type="predicted"/>
<dbReference type="EMBL" id="JANHOG010000742">
    <property type="protein sequence ID" value="KAJ3551850.1"/>
    <property type="molecule type" value="Genomic_DNA"/>
</dbReference>
<name>A0ACC1T2I7_9APHY</name>
<comment type="caution">
    <text evidence="1">The sequence shown here is derived from an EMBL/GenBank/DDBJ whole genome shotgun (WGS) entry which is preliminary data.</text>
</comment>
<sequence length="436" mass="47606">MCSYSSVSTQANHWRLGDITTGLQGTGAEVWRPDVNKIIDAKIGELDAELRDLNLDIHDHPELRFEEHHAHDVLTAFMSKHGFTVTKHYLLETAWLATFTHREGGRTLGVNSEMDALPGIGHACGHNLIAIAGVAVAIAVKTAIEQLDIPGKIVLLGTPGWYFPRKVAQGKLSYWTRERIRGMDACIMCHPGPGVALSASLATTLAIAMMTVEYHGHTAHAAAAPWEGLNALDAAVSAYNNISMLRQQLKPTHRVHGTIRGRDWAPNIIPDYSKMEWYIRAPTRVEVDATLPRVRTCLEAAGLATGCRAEIKDPEHIHFDLRQNKSLGEEFERVFSSKYGMVDKSGSRGASTDFGNVTYALPSLHPGFAIPTVEGGGNHTPEFAKSSATPEAHQATLSVSKALAAVGFRVLADDSFFAKVKETFEQDKTLREIVSS</sequence>
<reference evidence="1" key="1">
    <citation type="submission" date="2022-07" db="EMBL/GenBank/DDBJ databases">
        <title>Genome Sequence of Phlebia brevispora.</title>
        <authorList>
            <person name="Buettner E."/>
        </authorList>
    </citation>
    <scope>NUCLEOTIDE SEQUENCE</scope>
    <source>
        <strain evidence="1">MPL23</strain>
    </source>
</reference>
<evidence type="ECO:0000313" key="1">
    <source>
        <dbReference type="EMBL" id="KAJ3551850.1"/>
    </source>
</evidence>
<evidence type="ECO:0000313" key="2">
    <source>
        <dbReference type="Proteomes" id="UP001148662"/>
    </source>
</evidence>
<organism evidence="1 2">
    <name type="scientific">Phlebia brevispora</name>
    <dbReference type="NCBI Taxonomy" id="194682"/>
    <lineage>
        <taxon>Eukaryota</taxon>
        <taxon>Fungi</taxon>
        <taxon>Dikarya</taxon>
        <taxon>Basidiomycota</taxon>
        <taxon>Agaricomycotina</taxon>
        <taxon>Agaricomycetes</taxon>
        <taxon>Polyporales</taxon>
        <taxon>Meruliaceae</taxon>
        <taxon>Phlebia</taxon>
    </lineage>
</organism>
<accession>A0ACC1T2I7</accession>
<gene>
    <name evidence="1" type="ORF">NM688_g4473</name>
</gene>
<keyword evidence="2" id="KW-1185">Reference proteome</keyword>
<dbReference type="Proteomes" id="UP001148662">
    <property type="component" value="Unassembled WGS sequence"/>
</dbReference>